<keyword evidence="2" id="KW-0812">Transmembrane</keyword>
<dbReference type="RefSeq" id="WP_154266110.1">
    <property type="nucleotide sequence ID" value="NZ_WKQM01000061.1"/>
</dbReference>
<protein>
    <submittedName>
        <fullName evidence="3">Uncharacterized protein</fullName>
    </submittedName>
</protein>
<dbReference type="Proteomes" id="UP000462091">
    <property type="component" value="Unassembled WGS sequence"/>
</dbReference>
<dbReference type="EMBL" id="WKQM01000061">
    <property type="protein sequence ID" value="MSC53123.1"/>
    <property type="molecule type" value="Genomic_DNA"/>
</dbReference>
<name>A0A844DQC8_9FIRM</name>
<keyword evidence="2" id="KW-1133">Transmembrane helix</keyword>
<accession>A0A844DQC8</accession>
<organism evidence="3 4">
    <name type="scientific">Faecalibacterium prausnitzii</name>
    <dbReference type="NCBI Taxonomy" id="853"/>
    <lineage>
        <taxon>Bacteria</taxon>
        <taxon>Bacillati</taxon>
        <taxon>Bacillota</taxon>
        <taxon>Clostridia</taxon>
        <taxon>Eubacteriales</taxon>
        <taxon>Oscillospiraceae</taxon>
        <taxon>Faecalibacterium</taxon>
    </lineage>
</organism>
<evidence type="ECO:0000313" key="3">
    <source>
        <dbReference type="EMBL" id="MSC53123.1"/>
    </source>
</evidence>
<gene>
    <name evidence="3" type="ORF">GKE10_14780</name>
</gene>
<keyword evidence="2" id="KW-0472">Membrane</keyword>
<dbReference type="AlphaFoldDB" id="A0A844DQC8"/>
<comment type="caution">
    <text evidence="3">The sequence shown here is derived from an EMBL/GenBank/DDBJ whole genome shotgun (WGS) entry which is preliminary data.</text>
</comment>
<sequence>MLIEKVITNFSDVSLWAIALVVGYVLIGAILLLRLAWKRKHTKMENVTQNTPIEQSKEIYRESQNDTKSENSDATKYLPVPQEHVSIIEQKDFSHFYITLEHHLKTPSKFLDTLKDLWEEPNISTGMVATPEMFFSSQEFYGSCYDNLAYVEKKQNSVVKLREGTLINLNGKIYRVRKIEIQNKATSSSVRLDLEKLSVSNYSLEKRDNHYARLRRSNS</sequence>
<evidence type="ECO:0000256" key="1">
    <source>
        <dbReference type="SAM" id="MobiDB-lite"/>
    </source>
</evidence>
<reference evidence="3 4" key="1">
    <citation type="journal article" date="2019" name="Nat. Med.">
        <title>A library of human gut bacterial isolates paired with longitudinal multiomics data enables mechanistic microbiome research.</title>
        <authorList>
            <person name="Poyet M."/>
            <person name="Groussin M."/>
            <person name="Gibbons S.M."/>
            <person name="Avila-Pacheco J."/>
            <person name="Jiang X."/>
            <person name="Kearney S.M."/>
            <person name="Perrotta A.R."/>
            <person name="Berdy B."/>
            <person name="Zhao S."/>
            <person name="Lieberman T.D."/>
            <person name="Swanson P.K."/>
            <person name="Smith M."/>
            <person name="Roesemann S."/>
            <person name="Alexander J.E."/>
            <person name="Rich S.A."/>
            <person name="Livny J."/>
            <person name="Vlamakis H."/>
            <person name="Clish C."/>
            <person name="Bullock K."/>
            <person name="Deik A."/>
            <person name="Scott J."/>
            <person name="Pierce K.A."/>
            <person name="Xavier R.J."/>
            <person name="Alm E.J."/>
        </authorList>
    </citation>
    <scope>NUCLEOTIDE SEQUENCE [LARGE SCALE GENOMIC DNA]</scope>
    <source>
        <strain evidence="3 4">BIOML-B1</strain>
    </source>
</reference>
<evidence type="ECO:0000313" key="4">
    <source>
        <dbReference type="Proteomes" id="UP000462091"/>
    </source>
</evidence>
<feature type="region of interest" description="Disordered" evidence="1">
    <location>
        <begin position="48"/>
        <end position="74"/>
    </location>
</feature>
<feature type="transmembrane region" description="Helical" evidence="2">
    <location>
        <begin position="15"/>
        <end position="37"/>
    </location>
</feature>
<feature type="compositionally biased region" description="Basic and acidic residues" evidence="1">
    <location>
        <begin position="55"/>
        <end position="73"/>
    </location>
</feature>
<proteinExistence type="predicted"/>
<evidence type="ECO:0000256" key="2">
    <source>
        <dbReference type="SAM" id="Phobius"/>
    </source>
</evidence>